<proteinExistence type="predicted"/>
<evidence type="ECO:0000313" key="1">
    <source>
        <dbReference type="EMBL" id="KTD87652.1"/>
    </source>
</evidence>
<comment type="caution">
    <text evidence="1">The sequence shown here is derived from an EMBL/GenBank/DDBJ whole genome shotgun (WGS) entry which is preliminary data.</text>
</comment>
<keyword evidence="2" id="KW-1185">Reference proteome</keyword>
<evidence type="ECO:0000313" key="2">
    <source>
        <dbReference type="Proteomes" id="UP000054709"/>
    </source>
</evidence>
<dbReference type="Pfam" id="PF16800">
    <property type="entry name" value="Endopep_inhib"/>
    <property type="match status" value="1"/>
</dbReference>
<sequence length="168" mass="19744">MVSRKRLMAFIQNAEIAWEKVVFSYNLNSPPIRIGDFDYYRLPLRFSTRIKIFRYYRQFWNIVYANRMICSAGFKNIRGRLYSPDADTGGLPSRVLGLKIINQTSTNIIVDAILGIQGDSIADGETIRYFILRNPSTEVLTINLRRSRYADYRYDPCKKKSRILRRKK</sequence>
<gene>
    <name evidence="1" type="ORF">UQ64_12690</name>
</gene>
<dbReference type="AlphaFoldDB" id="A0A0W1B288"/>
<dbReference type="InterPro" id="IPR031841">
    <property type="entry name" value="Endopep_inhib"/>
</dbReference>
<accession>A0A0W1B288</accession>
<organism evidence="1 2">
    <name type="scientific">Paenibacillus etheri</name>
    <dbReference type="NCBI Taxonomy" id="1306852"/>
    <lineage>
        <taxon>Bacteria</taxon>
        <taxon>Bacillati</taxon>
        <taxon>Bacillota</taxon>
        <taxon>Bacilli</taxon>
        <taxon>Bacillales</taxon>
        <taxon>Paenibacillaceae</taxon>
        <taxon>Paenibacillus</taxon>
    </lineage>
</organism>
<protein>
    <submittedName>
        <fullName evidence="1">Uncharacterized protein</fullName>
    </submittedName>
</protein>
<dbReference type="RefSeq" id="WP_060623169.1">
    <property type="nucleotide sequence ID" value="NZ_LCZJ02000018.1"/>
</dbReference>
<name>A0A0W1B288_9BACL</name>
<dbReference type="EMBL" id="LCZJ02000018">
    <property type="protein sequence ID" value="KTD87652.1"/>
    <property type="molecule type" value="Genomic_DNA"/>
</dbReference>
<dbReference type="Proteomes" id="UP000054709">
    <property type="component" value="Unassembled WGS sequence"/>
</dbReference>
<reference evidence="1 2" key="1">
    <citation type="journal article" date="2015" name="Int. Biodeterior. Biodegradation">
        <title>Physiological and genetic screening methods for the isolation of methyl tert-butyl ether-degrading bacteria for bioremediation purposes.</title>
        <authorList>
            <person name="Guisado I.M."/>
            <person name="Purswani J."/>
            <person name="Gonzalez Lopez J."/>
            <person name="Pozo C."/>
        </authorList>
    </citation>
    <scope>NUCLEOTIDE SEQUENCE [LARGE SCALE GENOMIC DNA]</scope>
    <source>
        <strain evidence="1 2">SH7</strain>
    </source>
</reference>